<name>A0A418QAD9_9CORY</name>
<dbReference type="AlphaFoldDB" id="A0A418QAD9"/>
<feature type="region of interest" description="Disordered" evidence="2">
    <location>
        <begin position="158"/>
        <end position="182"/>
    </location>
</feature>
<dbReference type="PANTHER" id="PTHR34297:SF3">
    <property type="entry name" value="ALKALINE SHOCK PROTEIN 23"/>
    <property type="match status" value="1"/>
</dbReference>
<dbReference type="InterPro" id="IPR005531">
    <property type="entry name" value="Asp23"/>
</dbReference>
<feature type="compositionally biased region" description="Acidic residues" evidence="2">
    <location>
        <begin position="164"/>
        <end position="174"/>
    </location>
</feature>
<dbReference type="STRING" id="1451189.CFAL_10210"/>
<evidence type="ECO:0000313" key="4">
    <source>
        <dbReference type="Proteomes" id="UP000285278"/>
    </source>
</evidence>
<dbReference type="EMBL" id="QXJK01000001">
    <property type="protein sequence ID" value="RIX36912.1"/>
    <property type="molecule type" value="Genomic_DNA"/>
</dbReference>
<keyword evidence="4" id="KW-1185">Reference proteome</keyword>
<dbReference type="OrthoDB" id="9808942at2"/>
<feature type="compositionally biased region" description="Low complexity" evidence="2">
    <location>
        <begin position="1"/>
        <end position="24"/>
    </location>
</feature>
<evidence type="ECO:0000256" key="2">
    <source>
        <dbReference type="SAM" id="MobiDB-lite"/>
    </source>
</evidence>
<dbReference type="Pfam" id="PF03780">
    <property type="entry name" value="Asp23"/>
    <property type="match status" value="1"/>
</dbReference>
<comment type="caution">
    <text evidence="3">The sequence shown here is derived from an EMBL/GenBank/DDBJ whole genome shotgun (WGS) entry which is preliminary data.</text>
</comment>
<sequence length="182" mass="19519">MTSSNSNTTAQQTSSASQNNQSATKNNVPARRQELDHNSSLGDAELITEQGNTAIADSVVSKIAGLAARDVTGVYDLGGGATRMVGALRERIPGSRVNVQQGVSVEVGERQAAVDISIVAEYGVAIHELAEAIRRNIVISVERMTGLEVTEVNVTVHDVHLPDEEYQDDSEEQEERPAPRVQ</sequence>
<dbReference type="RefSeq" id="WP_119664190.1">
    <property type="nucleotide sequence ID" value="NZ_CP083647.1"/>
</dbReference>
<dbReference type="PANTHER" id="PTHR34297">
    <property type="entry name" value="HYPOTHETICAL CYTOSOLIC PROTEIN-RELATED"/>
    <property type="match status" value="1"/>
</dbReference>
<reference evidence="3 4" key="1">
    <citation type="submission" date="2018-09" db="EMBL/GenBank/DDBJ databases">
        <title>Optimization and identification of Corynebacterium falsenii FN1-14 from fish paste.</title>
        <authorList>
            <person name="Daroonpunt R."/>
            <person name="Tanasupawat S."/>
        </authorList>
    </citation>
    <scope>NUCLEOTIDE SEQUENCE [LARGE SCALE GENOMIC DNA]</scope>
    <source>
        <strain evidence="3 4">FN1-14</strain>
    </source>
</reference>
<organism evidence="3 4">
    <name type="scientific">Corynebacterium falsenii</name>
    <dbReference type="NCBI Taxonomy" id="108486"/>
    <lineage>
        <taxon>Bacteria</taxon>
        <taxon>Bacillati</taxon>
        <taxon>Actinomycetota</taxon>
        <taxon>Actinomycetes</taxon>
        <taxon>Mycobacteriales</taxon>
        <taxon>Corynebacteriaceae</taxon>
        <taxon>Corynebacterium</taxon>
    </lineage>
</organism>
<comment type="similarity">
    <text evidence="1">Belongs to the asp23 family.</text>
</comment>
<accession>A0A418QAD9</accession>
<proteinExistence type="inferred from homology"/>
<gene>
    <name evidence="3" type="ORF">D3M95_01535</name>
</gene>
<dbReference type="Proteomes" id="UP000285278">
    <property type="component" value="Unassembled WGS sequence"/>
</dbReference>
<protein>
    <submittedName>
        <fullName evidence="3">Asp23/Gls24 family envelope stress response protein</fullName>
    </submittedName>
</protein>
<evidence type="ECO:0000313" key="3">
    <source>
        <dbReference type="EMBL" id="RIX36912.1"/>
    </source>
</evidence>
<feature type="region of interest" description="Disordered" evidence="2">
    <location>
        <begin position="1"/>
        <end position="28"/>
    </location>
</feature>
<evidence type="ECO:0000256" key="1">
    <source>
        <dbReference type="ARBA" id="ARBA00005721"/>
    </source>
</evidence>